<evidence type="ECO:0000256" key="5">
    <source>
        <dbReference type="ARBA" id="ARBA00022989"/>
    </source>
</evidence>
<feature type="region of interest" description="Disordered" evidence="8">
    <location>
        <begin position="353"/>
        <end position="379"/>
    </location>
</feature>
<feature type="compositionally biased region" description="Basic residues" evidence="8">
    <location>
        <begin position="357"/>
        <end position="368"/>
    </location>
</feature>
<dbReference type="EMBL" id="JANAFB010000032">
    <property type="protein sequence ID" value="MCP3426667.1"/>
    <property type="molecule type" value="Genomic_DNA"/>
</dbReference>
<comment type="caution">
    <text evidence="10">The sequence shown here is derived from an EMBL/GenBank/DDBJ whole genome shotgun (WGS) entry which is preliminary data.</text>
</comment>
<feature type="transmembrane region" description="Helical" evidence="7">
    <location>
        <begin position="143"/>
        <end position="166"/>
    </location>
</feature>
<accession>A0A9X2KI92</accession>
<evidence type="ECO:0000313" key="10">
    <source>
        <dbReference type="EMBL" id="MCP3426667.1"/>
    </source>
</evidence>
<dbReference type="PANTHER" id="PTHR43163:SF6">
    <property type="entry name" value="DIPEPTIDE TRANSPORT SYSTEM PERMEASE PROTEIN DPPB-RELATED"/>
    <property type="match status" value="1"/>
</dbReference>
<keyword evidence="4 7" id="KW-0812">Transmembrane</keyword>
<organism evidence="10 11">
    <name type="scientific">Rothia santali</name>
    <dbReference type="NCBI Taxonomy" id="2949643"/>
    <lineage>
        <taxon>Bacteria</taxon>
        <taxon>Bacillati</taxon>
        <taxon>Actinomycetota</taxon>
        <taxon>Actinomycetes</taxon>
        <taxon>Micrococcales</taxon>
        <taxon>Micrococcaceae</taxon>
        <taxon>Rothia</taxon>
    </lineage>
</organism>
<dbReference type="InterPro" id="IPR000515">
    <property type="entry name" value="MetI-like"/>
</dbReference>
<dbReference type="GO" id="GO:0071916">
    <property type="term" value="F:dipeptide transmembrane transporter activity"/>
    <property type="evidence" value="ECO:0007669"/>
    <property type="project" value="TreeGrafter"/>
</dbReference>
<dbReference type="InterPro" id="IPR035906">
    <property type="entry name" value="MetI-like_sf"/>
</dbReference>
<feature type="transmembrane region" description="Helical" evidence="7">
    <location>
        <begin position="178"/>
        <end position="198"/>
    </location>
</feature>
<comment type="similarity">
    <text evidence="7">Belongs to the binding-protein-dependent transport system permease family.</text>
</comment>
<feature type="transmembrane region" description="Helical" evidence="7">
    <location>
        <begin position="277"/>
        <end position="304"/>
    </location>
</feature>
<dbReference type="RefSeq" id="WP_254167643.1">
    <property type="nucleotide sequence ID" value="NZ_JANAFB010000032.1"/>
</dbReference>
<evidence type="ECO:0000256" key="7">
    <source>
        <dbReference type="RuleBase" id="RU363032"/>
    </source>
</evidence>
<dbReference type="AlphaFoldDB" id="A0A9X2KI92"/>
<evidence type="ECO:0000256" key="4">
    <source>
        <dbReference type="ARBA" id="ARBA00022692"/>
    </source>
</evidence>
<evidence type="ECO:0000256" key="2">
    <source>
        <dbReference type="ARBA" id="ARBA00022448"/>
    </source>
</evidence>
<proteinExistence type="inferred from homology"/>
<evidence type="ECO:0000256" key="1">
    <source>
        <dbReference type="ARBA" id="ARBA00004651"/>
    </source>
</evidence>
<dbReference type="GO" id="GO:0005886">
    <property type="term" value="C:plasma membrane"/>
    <property type="evidence" value="ECO:0007669"/>
    <property type="project" value="UniProtKB-SubCell"/>
</dbReference>
<protein>
    <submittedName>
        <fullName evidence="10">ABC transporter permease</fullName>
    </submittedName>
</protein>
<feature type="transmembrane region" description="Helical" evidence="7">
    <location>
        <begin position="235"/>
        <end position="257"/>
    </location>
</feature>
<evidence type="ECO:0000256" key="6">
    <source>
        <dbReference type="ARBA" id="ARBA00023136"/>
    </source>
</evidence>
<dbReference type="Proteomes" id="UP001139502">
    <property type="component" value="Unassembled WGS sequence"/>
</dbReference>
<evidence type="ECO:0000256" key="8">
    <source>
        <dbReference type="SAM" id="MobiDB-lite"/>
    </source>
</evidence>
<name>A0A9X2KI92_9MICC</name>
<evidence type="ECO:0000259" key="9">
    <source>
        <dbReference type="PROSITE" id="PS50928"/>
    </source>
</evidence>
<evidence type="ECO:0000313" key="11">
    <source>
        <dbReference type="Proteomes" id="UP001139502"/>
    </source>
</evidence>
<gene>
    <name evidence="10" type="ORF">NBM05_11805</name>
</gene>
<feature type="transmembrane region" description="Helical" evidence="7">
    <location>
        <begin position="325"/>
        <end position="347"/>
    </location>
</feature>
<keyword evidence="5 7" id="KW-1133">Transmembrane helix</keyword>
<keyword evidence="2 7" id="KW-0813">Transport</keyword>
<reference evidence="10" key="1">
    <citation type="submission" date="2022-06" db="EMBL/GenBank/DDBJ databases">
        <title>Rothia sp. isolated from sandalwood seedling.</title>
        <authorList>
            <person name="Tuikhar N."/>
            <person name="Kirdat K."/>
            <person name="Thorat V."/>
            <person name="Swetha P."/>
            <person name="Padma S."/>
            <person name="Sundararaj R."/>
            <person name="Yadav A."/>
        </authorList>
    </citation>
    <scope>NUCLEOTIDE SEQUENCE</scope>
    <source>
        <strain evidence="10">AR01</strain>
    </source>
</reference>
<keyword evidence="11" id="KW-1185">Reference proteome</keyword>
<dbReference type="PROSITE" id="PS50928">
    <property type="entry name" value="ABC_TM1"/>
    <property type="match status" value="1"/>
</dbReference>
<keyword evidence="3" id="KW-1003">Cell membrane</keyword>
<dbReference type="Gene3D" id="1.10.3720.10">
    <property type="entry name" value="MetI-like"/>
    <property type="match status" value="1"/>
</dbReference>
<feature type="transmembrane region" description="Helical" evidence="7">
    <location>
        <begin position="95"/>
        <end position="122"/>
    </location>
</feature>
<dbReference type="SUPFAM" id="SSF161098">
    <property type="entry name" value="MetI-like"/>
    <property type="match status" value="1"/>
</dbReference>
<keyword evidence="6 7" id="KW-0472">Membrane</keyword>
<dbReference type="PANTHER" id="PTHR43163">
    <property type="entry name" value="DIPEPTIDE TRANSPORT SYSTEM PERMEASE PROTEIN DPPB-RELATED"/>
    <property type="match status" value="1"/>
</dbReference>
<evidence type="ECO:0000256" key="3">
    <source>
        <dbReference type="ARBA" id="ARBA00022475"/>
    </source>
</evidence>
<comment type="subcellular location">
    <subcellularLocation>
        <location evidence="1 7">Cell membrane</location>
        <topology evidence="1 7">Multi-pass membrane protein</topology>
    </subcellularLocation>
</comment>
<feature type="domain" description="ABC transmembrane type-1" evidence="9">
    <location>
        <begin position="99"/>
        <end position="296"/>
    </location>
</feature>
<dbReference type="Pfam" id="PF00528">
    <property type="entry name" value="BPD_transp_1"/>
    <property type="match status" value="1"/>
</dbReference>
<sequence>MRRSLVPAASRLLTAAAVVCFVGMLPFLSGQDPATAVLRARSSEQLMTQEALDAVRRDLGLGETAWQTLGLWFGRLLHGDLGTSWVSGAPVGPSILSALGVSLLLMGVAILVALVIAVLVCLGPARAGMRGRPAAGSGALSAALTALPEFLLGAVLLILLSVWLGILPPYGWGSPVHVVLPALAMGVPAGGLLGRLLAEAITTAYREPWVQTWIMSGWGRGEILRGVLRRAVPAVLPQMGLIMVGLTGGAVAVEQIFTVPGLGRTALGAASSSDLPMLQASVIVLLVVGVLAGSGSRVLSRWLLGPALAAQAMTSGRRAAVLRRGWWVVPAVCAAVLVAVIALGAPWTPTARTCRGSPRRVPRARAAGRPRWGPTPPAATSWRAWVRAR</sequence>